<dbReference type="InterPro" id="IPR010776">
    <property type="entry name" value="Hop2_WH_dom"/>
</dbReference>
<dbReference type="GO" id="GO:0003690">
    <property type="term" value="F:double-stranded DNA binding"/>
    <property type="evidence" value="ECO:0007669"/>
    <property type="project" value="TreeGrafter"/>
</dbReference>
<keyword evidence="11" id="KW-1185">Reference proteome</keyword>
<evidence type="ECO:0000256" key="3">
    <source>
        <dbReference type="ARBA" id="ARBA00016093"/>
    </source>
</evidence>
<dbReference type="Proteomes" id="UP001347796">
    <property type="component" value="Unassembled WGS sequence"/>
</dbReference>
<keyword evidence="7" id="KW-0469">Meiosis</keyword>
<dbReference type="GO" id="GO:0007129">
    <property type="term" value="P:homologous chromosome pairing at meiosis"/>
    <property type="evidence" value="ECO:0007669"/>
    <property type="project" value="TreeGrafter"/>
</dbReference>
<gene>
    <name evidence="10" type="ORF">SNE40_003154</name>
</gene>
<keyword evidence="6" id="KW-0539">Nucleus</keyword>
<dbReference type="GO" id="GO:0000709">
    <property type="term" value="P:meiotic joint molecule formation"/>
    <property type="evidence" value="ECO:0007669"/>
    <property type="project" value="TreeGrafter"/>
</dbReference>
<accession>A0AAN8K796</accession>
<dbReference type="GO" id="GO:0000794">
    <property type="term" value="C:condensed nuclear chromosome"/>
    <property type="evidence" value="ECO:0007669"/>
    <property type="project" value="TreeGrafter"/>
</dbReference>
<dbReference type="InterPro" id="IPR040661">
    <property type="entry name" value="LZ3wCH"/>
</dbReference>
<keyword evidence="5" id="KW-0233">DNA recombination</keyword>
<name>A0AAN8K796_PATCE</name>
<dbReference type="PANTHER" id="PTHR15938:SF0">
    <property type="entry name" value="HOMOLOGOUS-PAIRING PROTEIN 2 HOMOLOG"/>
    <property type="match status" value="1"/>
</dbReference>
<dbReference type="GO" id="GO:0120231">
    <property type="term" value="C:DNA recombinase auxiliary factor complex"/>
    <property type="evidence" value="ECO:0007669"/>
    <property type="project" value="TreeGrafter"/>
</dbReference>
<evidence type="ECO:0000313" key="10">
    <source>
        <dbReference type="EMBL" id="KAK6191476.1"/>
    </source>
</evidence>
<reference evidence="10 11" key="1">
    <citation type="submission" date="2024-01" db="EMBL/GenBank/DDBJ databases">
        <title>The genome of the rayed Mediterranean limpet Patella caerulea (Linnaeus, 1758).</title>
        <authorList>
            <person name="Anh-Thu Weber A."/>
            <person name="Halstead-Nussloch G."/>
        </authorList>
    </citation>
    <scope>NUCLEOTIDE SEQUENCE [LARGE SCALE GENOMIC DNA]</scope>
    <source>
        <strain evidence="10">AATW-2023a</strain>
        <tissue evidence="10">Whole specimen</tissue>
    </source>
</reference>
<protein>
    <recommendedName>
        <fullName evidence="3">Homologous-pairing protein 2 homolog</fullName>
    </recommendedName>
</protein>
<evidence type="ECO:0000256" key="1">
    <source>
        <dbReference type="ARBA" id="ARBA00004123"/>
    </source>
</evidence>
<evidence type="ECO:0000256" key="4">
    <source>
        <dbReference type="ARBA" id="ARBA00023054"/>
    </source>
</evidence>
<evidence type="ECO:0000256" key="2">
    <source>
        <dbReference type="ARBA" id="ARBA00007922"/>
    </source>
</evidence>
<dbReference type="InterPro" id="IPR036388">
    <property type="entry name" value="WH-like_DNA-bd_sf"/>
</dbReference>
<dbReference type="GO" id="GO:0010774">
    <property type="term" value="P:meiotic strand invasion involved in reciprocal meiotic recombination"/>
    <property type="evidence" value="ECO:0007669"/>
    <property type="project" value="TreeGrafter"/>
</dbReference>
<comment type="similarity">
    <text evidence="2">Belongs to the HOP2 family.</text>
</comment>
<dbReference type="GO" id="GO:0120230">
    <property type="term" value="F:recombinase activator activity"/>
    <property type="evidence" value="ECO:0007669"/>
    <property type="project" value="TreeGrafter"/>
</dbReference>
<comment type="subcellular location">
    <subcellularLocation>
        <location evidence="1">Nucleus</location>
    </subcellularLocation>
</comment>
<organism evidence="10 11">
    <name type="scientific">Patella caerulea</name>
    <name type="common">Rayed Mediterranean limpet</name>
    <dbReference type="NCBI Taxonomy" id="87958"/>
    <lineage>
        <taxon>Eukaryota</taxon>
        <taxon>Metazoa</taxon>
        <taxon>Spiralia</taxon>
        <taxon>Lophotrochozoa</taxon>
        <taxon>Mollusca</taxon>
        <taxon>Gastropoda</taxon>
        <taxon>Patellogastropoda</taxon>
        <taxon>Patelloidea</taxon>
        <taxon>Patellidae</taxon>
        <taxon>Patella</taxon>
    </lineage>
</organism>
<evidence type="ECO:0000259" key="9">
    <source>
        <dbReference type="Pfam" id="PF18517"/>
    </source>
</evidence>
<feature type="domain" description="Homologous-pairing protein 2 winged helix" evidence="8">
    <location>
        <begin position="11"/>
        <end position="67"/>
    </location>
</feature>
<dbReference type="Pfam" id="PF18517">
    <property type="entry name" value="LZ3wCH"/>
    <property type="match status" value="1"/>
</dbReference>
<dbReference type="EMBL" id="JAZGQO010000002">
    <property type="protein sequence ID" value="KAK6191476.1"/>
    <property type="molecule type" value="Genomic_DNA"/>
</dbReference>
<keyword evidence="4" id="KW-0175">Coiled coil</keyword>
<comment type="caution">
    <text evidence="10">The sequence shown here is derived from an EMBL/GenBank/DDBJ whole genome shotgun (WGS) entry which is preliminary data.</text>
</comment>
<evidence type="ECO:0000256" key="7">
    <source>
        <dbReference type="ARBA" id="ARBA00023254"/>
    </source>
</evidence>
<evidence type="ECO:0000259" key="8">
    <source>
        <dbReference type="Pfam" id="PF07106"/>
    </source>
</evidence>
<dbReference type="Pfam" id="PF07106">
    <property type="entry name" value="WHD_TBPIP"/>
    <property type="match status" value="1"/>
</dbReference>
<proteinExistence type="inferred from homology"/>
<evidence type="ECO:0000313" key="11">
    <source>
        <dbReference type="Proteomes" id="UP001347796"/>
    </source>
</evidence>
<dbReference type="Gene3D" id="1.10.10.10">
    <property type="entry name" value="Winged helix-like DNA-binding domain superfamily/Winged helix DNA-binding domain"/>
    <property type="match status" value="1"/>
</dbReference>
<sequence>MSKSKDAGVGEAIEAYLNRQNRPYSAVDIFNNLKDFGKTAVVKACESLVEQNRIKEKVYGKQKVYVADQSKFPDVNDNEIKLMDSEIVDLTEKVNSKLDKVKALETVLKTFTSAVSTKDAIQQLSQVTTECEKYKAKLKILSEGQVLISAQDKETVYKGREKYVKEWRKRKRISNDIVNAILEGYPKSKKELLETIGIETDEDIGVSPPKI</sequence>
<evidence type="ECO:0000256" key="6">
    <source>
        <dbReference type="ARBA" id="ARBA00023242"/>
    </source>
</evidence>
<evidence type="ECO:0000256" key="5">
    <source>
        <dbReference type="ARBA" id="ARBA00023172"/>
    </source>
</evidence>
<dbReference type="AlphaFoldDB" id="A0AAN8K796"/>
<dbReference type="PANTHER" id="PTHR15938">
    <property type="entry name" value="TBP-1 INTERACTING PROTEIN"/>
    <property type="match status" value="1"/>
</dbReference>
<feature type="domain" description="Leucine zipper with capping helix" evidence="9">
    <location>
        <begin position="149"/>
        <end position="204"/>
    </location>
</feature>